<sequence>MNVVQVNRHPSALYKSYDSYDEAENALRTYIENEDVVRDVQHECEVDVHQNQPLPNICVEDAMDIPLAAPIVVGRDAKGDGNRNVGNYLMYGDVCFGMMTAQHFKDLVMRVKRRLPAICIDQIDLVKISFFWKKKYFTIKAMLKTRMFAWDSVNLCVVEGPLAGARDYLLANKFAITHCIDPCPLFEKMVEVFDNVSPEELIKSVGSCSGGYPAEDIEIIDISD</sequence>
<dbReference type="EMBL" id="CAUOFW020007625">
    <property type="protein sequence ID" value="CAK9180018.1"/>
    <property type="molecule type" value="Genomic_DNA"/>
</dbReference>
<evidence type="ECO:0000313" key="2">
    <source>
        <dbReference type="Proteomes" id="UP001642360"/>
    </source>
</evidence>
<organism evidence="1 2">
    <name type="scientific">Ilex paraguariensis</name>
    <name type="common">yerba mate</name>
    <dbReference type="NCBI Taxonomy" id="185542"/>
    <lineage>
        <taxon>Eukaryota</taxon>
        <taxon>Viridiplantae</taxon>
        <taxon>Streptophyta</taxon>
        <taxon>Embryophyta</taxon>
        <taxon>Tracheophyta</taxon>
        <taxon>Spermatophyta</taxon>
        <taxon>Magnoliopsida</taxon>
        <taxon>eudicotyledons</taxon>
        <taxon>Gunneridae</taxon>
        <taxon>Pentapetalae</taxon>
        <taxon>asterids</taxon>
        <taxon>campanulids</taxon>
        <taxon>Aquifoliales</taxon>
        <taxon>Aquifoliaceae</taxon>
        <taxon>Ilex</taxon>
    </lineage>
</organism>
<dbReference type="Proteomes" id="UP001642360">
    <property type="component" value="Unassembled WGS sequence"/>
</dbReference>
<keyword evidence="2" id="KW-1185">Reference proteome</keyword>
<name>A0ABC8UGE5_9AQUA</name>
<gene>
    <name evidence="1" type="ORF">ILEXP_LOCUS49972</name>
</gene>
<proteinExistence type="predicted"/>
<evidence type="ECO:0000313" key="1">
    <source>
        <dbReference type="EMBL" id="CAK9180018.1"/>
    </source>
</evidence>
<comment type="caution">
    <text evidence="1">The sequence shown here is derived from an EMBL/GenBank/DDBJ whole genome shotgun (WGS) entry which is preliminary data.</text>
</comment>
<accession>A0ABC8UGE5</accession>
<protein>
    <submittedName>
        <fullName evidence="1">Uncharacterized protein</fullName>
    </submittedName>
</protein>
<dbReference type="AlphaFoldDB" id="A0ABC8UGE5"/>
<reference evidence="1 2" key="1">
    <citation type="submission" date="2024-02" db="EMBL/GenBank/DDBJ databases">
        <authorList>
            <person name="Vignale AGUSTIN F."/>
            <person name="Sosa J E."/>
            <person name="Modenutti C."/>
        </authorList>
    </citation>
    <scope>NUCLEOTIDE SEQUENCE [LARGE SCALE GENOMIC DNA]</scope>
</reference>